<evidence type="ECO:0000256" key="2">
    <source>
        <dbReference type="SAM" id="MobiDB-lite"/>
    </source>
</evidence>
<dbReference type="PANTHER" id="PTHR16026">
    <property type="entry name" value="CARTILAGE ACIDIC PROTEIN 1"/>
    <property type="match status" value="1"/>
</dbReference>
<dbReference type="InterPro" id="IPR013517">
    <property type="entry name" value="FG-GAP"/>
</dbReference>
<proteinExistence type="predicted"/>
<dbReference type="EMBL" id="KV919370">
    <property type="protein sequence ID" value="OSX69877.1"/>
    <property type="molecule type" value="Genomic_DNA"/>
</dbReference>
<feature type="domain" description="ASPIC/UnbV" evidence="3">
    <location>
        <begin position="593"/>
        <end position="647"/>
    </location>
</feature>
<name>A0A1X6NMR2_PORUM</name>
<evidence type="ECO:0000313" key="4">
    <source>
        <dbReference type="EMBL" id="OSX69877.1"/>
    </source>
</evidence>
<dbReference type="InterPro" id="IPR011519">
    <property type="entry name" value="UnbV_ASPIC"/>
</dbReference>
<dbReference type="InterPro" id="IPR028994">
    <property type="entry name" value="Integrin_alpha_N"/>
</dbReference>
<sequence>MARQQDCVLVLLVPVLALAILLLWVAPTGRYGEPRWAGLAAPGQALEAAAAAATEAPPPWSPAAAPAAAVPAATRAPSVSAPRGGAVNSRSNTSAAAAGSGVSDMPAIGSGNVTATSGLPTGRGVKYGGPILADFNGDGWLDAALPNHHTSRAACVYGAPPTADAPIRFVAAPDVYPGNRSFISDVHGMAIGDVRAAGRGEPSILVSRGGWNGERPEPPWLLSPTDAVNQTGVDADTPTAASGRCGWANDAADAGLAGVGMRGRSPRLLDVDGDGDLDALLVNYVGRGANRVRGEDVQLVFENRGHGHFTRRTDLGPRHAGAEHRDWGTAPVESLVLTAPGGADVPPWVWRDERRRGTGGAAGRARPWAPGLTYVTFPYFGIWTVREWVWTDVTDGLLRRVDGGRTALSPVSAVAEIDLDGDGVRDLALTRRGGGRGRVALLRTRPDGSGFDDVTGVYLGAAAADLPPARGIVAGDWNNDGHEDLFLSSQEPGAPDVVLTSSGAGRPFRVAAGGHGAVPAGRGASVGDAAAAADFNGDGALDLLVGDGDQDVVARAGGWAVFAGTLPAAGGGGHWLQVTVGVPPVGPPATPAGAVVTVGCGGRVWTRRLGGGGPVFSQGADPTAHVGLGRCAAGARVGVVWSTGAAAVSVGAVPVDTVVRVGGGGGRASGSASTRGWRGGAGGGGWVGLRRRL</sequence>
<dbReference type="AlphaFoldDB" id="A0A1X6NMR2"/>
<keyword evidence="5" id="KW-1185">Reference proteome</keyword>
<dbReference type="Gene3D" id="2.130.10.130">
    <property type="entry name" value="Integrin alpha, N-terminal"/>
    <property type="match status" value="1"/>
</dbReference>
<reference evidence="4 5" key="1">
    <citation type="submission" date="2017-03" db="EMBL/GenBank/DDBJ databases">
        <title>WGS assembly of Porphyra umbilicalis.</title>
        <authorList>
            <person name="Brawley S.H."/>
            <person name="Blouin N.A."/>
            <person name="Ficko-Blean E."/>
            <person name="Wheeler G.L."/>
            <person name="Lohr M."/>
            <person name="Goodson H.V."/>
            <person name="Jenkins J.W."/>
            <person name="Blaby-Haas C.E."/>
            <person name="Helliwell K.E."/>
            <person name="Chan C."/>
            <person name="Marriage T."/>
            <person name="Bhattacharya D."/>
            <person name="Klein A.S."/>
            <person name="Badis Y."/>
            <person name="Brodie J."/>
            <person name="Cao Y."/>
            <person name="Collen J."/>
            <person name="Dittami S.M."/>
            <person name="Gachon C.M."/>
            <person name="Green B.R."/>
            <person name="Karpowicz S."/>
            <person name="Kim J.W."/>
            <person name="Kudahl U."/>
            <person name="Lin S."/>
            <person name="Michel G."/>
            <person name="Mittag M."/>
            <person name="Olson B.J."/>
            <person name="Pangilinan J."/>
            <person name="Peng Y."/>
            <person name="Qiu H."/>
            <person name="Shu S."/>
            <person name="Singer J.T."/>
            <person name="Smith A.G."/>
            <person name="Sprecher B.N."/>
            <person name="Wagner V."/>
            <person name="Wang W."/>
            <person name="Wang Z.-Y."/>
            <person name="Yan J."/>
            <person name="Yarish C."/>
            <person name="Zoeuner-Riek S."/>
            <person name="Zhuang Y."/>
            <person name="Zou Y."/>
            <person name="Lindquist E.A."/>
            <person name="Grimwood J."/>
            <person name="Barry K."/>
            <person name="Rokhsar D.S."/>
            <person name="Schmutz J."/>
            <person name="Stiller J.W."/>
            <person name="Grossman A.R."/>
            <person name="Prochnik S.E."/>
        </authorList>
    </citation>
    <scope>NUCLEOTIDE SEQUENCE [LARGE SCALE GENOMIC DNA]</scope>
    <source>
        <strain evidence="4">4086291</strain>
    </source>
</reference>
<keyword evidence="1" id="KW-0732">Signal</keyword>
<dbReference type="Proteomes" id="UP000218209">
    <property type="component" value="Unassembled WGS sequence"/>
</dbReference>
<dbReference type="Pfam" id="PF13517">
    <property type="entry name" value="FG-GAP_3"/>
    <property type="match status" value="1"/>
</dbReference>
<dbReference type="SUPFAM" id="SSF69318">
    <property type="entry name" value="Integrin alpha N-terminal domain"/>
    <property type="match status" value="1"/>
</dbReference>
<protein>
    <recommendedName>
        <fullName evidence="3">ASPIC/UnbV domain-containing protein</fullName>
    </recommendedName>
</protein>
<organism evidence="4 5">
    <name type="scientific">Porphyra umbilicalis</name>
    <name type="common">Purple laver</name>
    <name type="synonym">Red alga</name>
    <dbReference type="NCBI Taxonomy" id="2786"/>
    <lineage>
        <taxon>Eukaryota</taxon>
        <taxon>Rhodophyta</taxon>
        <taxon>Bangiophyceae</taxon>
        <taxon>Bangiales</taxon>
        <taxon>Bangiaceae</taxon>
        <taxon>Porphyra</taxon>
    </lineage>
</organism>
<accession>A0A1X6NMR2</accession>
<dbReference type="Pfam" id="PF07593">
    <property type="entry name" value="UnbV_ASPIC"/>
    <property type="match status" value="1"/>
</dbReference>
<evidence type="ECO:0000259" key="3">
    <source>
        <dbReference type="Pfam" id="PF07593"/>
    </source>
</evidence>
<dbReference type="PANTHER" id="PTHR16026:SF0">
    <property type="entry name" value="CARTILAGE ACIDIC PROTEIN 1"/>
    <property type="match status" value="1"/>
</dbReference>
<feature type="region of interest" description="Disordered" evidence="2">
    <location>
        <begin position="76"/>
        <end position="101"/>
    </location>
</feature>
<gene>
    <name evidence="4" type="ORF">BU14_1044s0002</name>
</gene>
<evidence type="ECO:0000256" key="1">
    <source>
        <dbReference type="ARBA" id="ARBA00022729"/>
    </source>
</evidence>
<dbReference type="InterPro" id="IPR027039">
    <property type="entry name" value="Crtac1"/>
</dbReference>
<evidence type="ECO:0000313" key="5">
    <source>
        <dbReference type="Proteomes" id="UP000218209"/>
    </source>
</evidence>